<keyword evidence="1" id="KW-1133">Transmembrane helix</keyword>
<keyword evidence="3" id="KW-1185">Reference proteome</keyword>
<evidence type="ECO:0008006" key="4">
    <source>
        <dbReference type="Google" id="ProtNLM"/>
    </source>
</evidence>
<keyword evidence="1" id="KW-0472">Membrane</keyword>
<evidence type="ECO:0000313" key="2">
    <source>
        <dbReference type="EMBL" id="MFB9314610.1"/>
    </source>
</evidence>
<gene>
    <name evidence="2" type="ORF">ACFFRI_16250</name>
</gene>
<organism evidence="2 3">
    <name type="scientific">Nocardioides plantarum</name>
    <dbReference type="NCBI Taxonomy" id="29299"/>
    <lineage>
        <taxon>Bacteria</taxon>
        <taxon>Bacillati</taxon>
        <taxon>Actinomycetota</taxon>
        <taxon>Actinomycetes</taxon>
        <taxon>Propionibacteriales</taxon>
        <taxon>Nocardioidaceae</taxon>
        <taxon>Nocardioides</taxon>
    </lineage>
</organism>
<protein>
    <recommendedName>
        <fullName evidence="4">DUF4190 domain-containing protein</fullName>
    </recommendedName>
</protein>
<dbReference type="Proteomes" id="UP001589750">
    <property type="component" value="Unassembled WGS sequence"/>
</dbReference>
<keyword evidence="1" id="KW-0812">Transmembrane</keyword>
<evidence type="ECO:0000256" key="1">
    <source>
        <dbReference type="SAM" id="Phobius"/>
    </source>
</evidence>
<accession>A0ABV5KFH8</accession>
<reference evidence="2 3" key="1">
    <citation type="submission" date="2024-09" db="EMBL/GenBank/DDBJ databases">
        <authorList>
            <person name="Sun Q."/>
            <person name="Mori K."/>
        </authorList>
    </citation>
    <scope>NUCLEOTIDE SEQUENCE [LARGE SCALE GENOMIC DNA]</scope>
    <source>
        <strain evidence="2 3">JCM 9626</strain>
    </source>
</reference>
<feature type="transmembrane region" description="Helical" evidence="1">
    <location>
        <begin position="20"/>
        <end position="43"/>
    </location>
</feature>
<dbReference type="RefSeq" id="WP_140011173.1">
    <property type="nucleotide sequence ID" value="NZ_JBHMDG010000022.1"/>
</dbReference>
<dbReference type="EMBL" id="JBHMDG010000022">
    <property type="protein sequence ID" value="MFB9314610.1"/>
    <property type="molecule type" value="Genomic_DNA"/>
</dbReference>
<evidence type="ECO:0000313" key="3">
    <source>
        <dbReference type="Proteomes" id="UP001589750"/>
    </source>
</evidence>
<name>A0ABV5KFH8_9ACTN</name>
<sequence>MSNHSPATSVDSSARAMSIIGIVLGVIALLFLPIILGPIGAILGFVANSKGDKPLGLYVGIGCIVATVVGMILGAIVFAANT</sequence>
<comment type="caution">
    <text evidence="2">The sequence shown here is derived from an EMBL/GenBank/DDBJ whole genome shotgun (WGS) entry which is preliminary data.</text>
</comment>
<feature type="transmembrane region" description="Helical" evidence="1">
    <location>
        <begin position="55"/>
        <end position="80"/>
    </location>
</feature>
<proteinExistence type="predicted"/>